<evidence type="ECO:0000256" key="5">
    <source>
        <dbReference type="ARBA" id="ARBA00048782"/>
    </source>
</evidence>
<dbReference type="Gene3D" id="3.30.1060.10">
    <property type="entry name" value="Peptide methionine sulphoxide reductase MsrA"/>
    <property type="match status" value="1"/>
</dbReference>
<reference evidence="9 10" key="1">
    <citation type="submission" date="2013-02" db="EMBL/GenBank/DDBJ databases">
        <title>Whole genome shotgun sequence of Gordonia malaquae NBRC 108250.</title>
        <authorList>
            <person name="Yoshida I."/>
            <person name="Hosoyama A."/>
            <person name="Tsuchikane K."/>
            <person name="Ando Y."/>
            <person name="Baba S."/>
            <person name="Ohji S."/>
            <person name="Hamada M."/>
            <person name="Tamura T."/>
            <person name="Yamazoe A."/>
            <person name="Yamazaki S."/>
            <person name="Fujita N."/>
        </authorList>
    </citation>
    <scope>NUCLEOTIDE SEQUENCE [LARGE SCALE GENOMIC DNA]</scope>
    <source>
        <strain evidence="9 10">NBRC 108250</strain>
    </source>
</reference>
<dbReference type="InterPro" id="IPR002569">
    <property type="entry name" value="Met_Sox_Rdtase_MsrA_dom"/>
</dbReference>
<dbReference type="InterPro" id="IPR000335">
    <property type="entry name" value="Bleomycin-R"/>
</dbReference>
<dbReference type="Gene3D" id="3.10.180.10">
    <property type="entry name" value="2,3-Dihydroxybiphenyl 1,2-Dioxygenase, domain 1"/>
    <property type="match status" value="1"/>
</dbReference>
<dbReference type="InterPro" id="IPR037523">
    <property type="entry name" value="VOC_core"/>
</dbReference>
<evidence type="ECO:0000259" key="8">
    <source>
        <dbReference type="PROSITE" id="PS51819"/>
    </source>
</evidence>
<dbReference type="InterPro" id="IPR036509">
    <property type="entry name" value="Met_Sox_Rdtase_MsrA_sf"/>
</dbReference>
<dbReference type="Pfam" id="PF19581">
    <property type="entry name" value="Glyoxalase_7"/>
    <property type="match status" value="1"/>
</dbReference>
<keyword evidence="10" id="KW-1185">Reference proteome</keyword>
<dbReference type="Pfam" id="PF01625">
    <property type="entry name" value="PMSR"/>
    <property type="match status" value="1"/>
</dbReference>
<dbReference type="PANTHER" id="PTHR42799:SF2">
    <property type="entry name" value="MITOCHONDRIAL PEPTIDE METHIONINE SULFOXIDE REDUCTASE"/>
    <property type="match status" value="1"/>
</dbReference>
<dbReference type="AlphaFoldDB" id="M3URS9"/>
<dbReference type="eggNOG" id="COG0225">
    <property type="taxonomic scope" value="Bacteria"/>
</dbReference>
<comment type="caution">
    <text evidence="9">The sequence shown here is derived from an EMBL/GenBank/DDBJ whole genome shotgun (WGS) entry which is preliminary data.</text>
</comment>
<feature type="active site" evidence="6">
    <location>
        <position position="15"/>
    </location>
</feature>
<dbReference type="EC" id="1.8.4.11" evidence="6"/>
<accession>M3URS9</accession>
<dbReference type="SUPFAM" id="SSF55068">
    <property type="entry name" value="Peptide methionine sulfoxide reductase"/>
    <property type="match status" value="1"/>
</dbReference>
<dbReference type="InterPro" id="IPR029068">
    <property type="entry name" value="Glyas_Bleomycin-R_OHBP_Dase"/>
</dbReference>
<evidence type="ECO:0000313" key="9">
    <source>
        <dbReference type="EMBL" id="GAC77897.1"/>
    </source>
</evidence>
<dbReference type="EMBL" id="BAOP01000001">
    <property type="protein sequence ID" value="GAC77897.1"/>
    <property type="molecule type" value="Genomic_DNA"/>
</dbReference>
<comment type="function">
    <text evidence="6">Has an important function as a repair enzyme for proteins that have been inactivated by oxidation. Catalyzes the reversible oxidation-reduction of methionine sulfoxide in proteins to methionine.</text>
</comment>
<keyword evidence="3" id="KW-0046">Antibiotic resistance</keyword>
<dbReference type="GO" id="GO:0005737">
    <property type="term" value="C:cytoplasm"/>
    <property type="evidence" value="ECO:0007669"/>
    <property type="project" value="TreeGrafter"/>
</dbReference>
<name>M3URS9_GORML</name>
<sequence>MDDTATEELYVAGGCLWGVQAFVETLPGVVFTEAGRANGTSDSLHGDYDGYAECVRIRIDPAVLSVDRLMTYLFEIIDPYSVNRQGPDVGEKYRTGLYSENPEHLDLARAFITARDDAALIAVEVLPLTNYVRSADEHQDRLARCPDDSCHLPRELLDKYRTDKREPLGVGAPVPVLRMFDEAAAREFYVDYLRFDVQWEHRFEPDLPLYMRIRRGSAVLDLSEHHGDGTPGSVVWIPIVDADAFHADLGTRPHRRLRPGIDRDAPGGPTIQLTDPSGNELRFCESAE</sequence>
<dbReference type="GO" id="GO:0046677">
    <property type="term" value="P:response to antibiotic"/>
    <property type="evidence" value="ECO:0007669"/>
    <property type="project" value="UniProtKB-KW"/>
</dbReference>
<dbReference type="HAMAP" id="MF_01401">
    <property type="entry name" value="MsrA"/>
    <property type="match status" value="1"/>
</dbReference>
<evidence type="ECO:0000256" key="1">
    <source>
        <dbReference type="ARBA" id="ARBA00011051"/>
    </source>
</evidence>
<dbReference type="GO" id="GO:0034599">
    <property type="term" value="P:cellular response to oxidative stress"/>
    <property type="evidence" value="ECO:0007669"/>
    <property type="project" value="TreeGrafter"/>
</dbReference>
<gene>
    <name evidence="6 9" type="primary">msrA</name>
    <name evidence="9" type="ORF">GM1_001_00200</name>
</gene>
<comment type="catalytic activity">
    <reaction evidence="4 6">
        <text>L-methionyl-[protein] + [thioredoxin]-disulfide + H2O = L-methionyl-(S)-S-oxide-[protein] + [thioredoxin]-dithiol</text>
        <dbReference type="Rhea" id="RHEA:14217"/>
        <dbReference type="Rhea" id="RHEA-COMP:10698"/>
        <dbReference type="Rhea" id="RHEA-COMP:10700"/>
        <dbReference type="Rhea" id="RHEA-COMP:12313"/>
        <dbReference type="Rhea" id="RHEA-COMP:12315"/>
        <dbReference type="ChEBI" id="CHEBI:15377"/>
        <dbReference type="ChEBI" id="CHEBI:16044"/>
        <dbReference type="ChEBI" id="CHEBI:29950"/>
        <dbReference type="ChEBI" id="CHEBI:44120"/>
        <dbReference type="ChEBI" id="CHEBI:50058"/>
        <dbReference type="EC" id="1.8.4.11"/>
    </reaction>
</comment>
<dbReference type="RefSeq" id="WP_008375655.1">
    <property type="nucleotide sequence ID" value="NZ_BAOP01000001.1"/>
</dbReference>
<dbReference type="Proteomes" id="UP000035009">
    <property type="component" value="Unassembled WGS sequence"/>
</dbReference>
<comment type="similarity">
    <text evidence="1">Belongs to the bleomycin resistance protein family.</text>
</comment>
<evidence type="ECO:0000256" key="6">
    <source>
        <dbReference type="HAMAP-Rule" id="MF_01401"/>
    </source>
</evidence>
<evidence type="ECO:0000256" key="2">
    <source>
        <dbReference type="ARBA" id="ARBA00023002"/>
    </source>
</evidence>
<organism evidence="9 10">
    <name type="scientific">Gordonia malaquae NBRC 108250</name>
    <dbReference type="NCBI Taxonomy" id="1223542"/>
    <lineage>
        <taxon>Bacteria</taxon>
        <taxon>Bacillati</taxon>
        <taxon>Actinomycetota</taxon>
        <taxon>Actinomycetes</taxon>
        <taxon>Mycobacteriales</taxon>
        <taxon>Gordoniaceae</taxon>
        <taxon>Gordonia</taxon>
    </lineage>
</organism>
<evidence type="ECO:0000313" key="10">
    <source>
        <dbReference type="Proteomes" id="UP000035009"/>
    </source>
</evidence>
<comment type="catalytic activity">
    <reaction evidence="5 6">
        <text>[thioredoxin]-disulfide + L-methionine + H2O = L-methionine (S)-S-oxide + [thioredoxin]-dithiol</text>
        <dbReference type="Rhea" id="RHEA:19993"/>
        <dbReference type="Rhea" id="RHEA-COMP:10698"/>
        <dbReference type="Rhea" id="RHEA-COMP:10700"/>
        <dbReference type="ChEBI" id="CHEBI:15377"/>
        <dbReference type="ChEBI" id="CHEBI:29950"/>
        <dbReference type="ChEBI" id="CHEBI:50058"/>
        <dbReference type="ChEBI" id="CHEBI:57844"/>
        <dbReference type="ChEBI" id="CHEBI:58772"/>
        <dbReference type="EC" id="1.8.4.11"/>
    </reaction>
</comment>
<comment type="similarity">
    <text evidence="6">Belongs to the MsrA Met sulfoxide reductase family.</text>
</comment>
<feature type="region of interest" description="Disordered" evidence="7">
    <location>
        <begin position="253"/>
        <end position="278"/>
    </location>
</feature>
<protein>
    <recommendedName>
        <fullName evidence="6">Peptide methionine sulfoxide reductase MsrA</fullName>
        <shortName evidence="6">Protein-methionine-S-oxide reductase</shortName>
        <ecNumber evidence="6">1.8.4.11</ecNumber>
    </recommendedName>
    <alternativeName>
        <fullName evidence="6">Peptide-methionine (S)-S-oxide reductase</fullName>
        <shortName evidence="6">Peptide Met(O) reductase</shortName>
    </alternativeName>
</protein>
<proteinExistence type="inferred from homology"/>
<dbReference type="PANTHER" id="PTHR42799">
    <property type="entry name" value="MITOCHONDRIAL PEPTIDE METHIONINE SULFOXIDE REDUCTASE"/>
    <property type="match status" value="1"/>
</dbReference>
<dbReference type="PROSITE" id="PS51819">
    <property type="entry name" value="VOC"/>
    <property type="match status" value="1"/>
</dbReference>
<evidence type="ECO:0000256" key="4">
    <source>
        <dbReference type="ARBA" id="ARBA00047806"/>
    </source>
</evidence>
<evidence type="ECO:0000256" key="7">
    <source>
        <dbReference type="SAM" id="MobiDB-lite"/>
    </source>
</evidence>
<dbReference type="GO" id="GO:0033744">
    <property type="term" value="F:L-methionine:thioredoxin-disulfide S-oxidoreductase activity"/>
    <property type="evidence" value="ECO:0007669"/>
    <property type="project" value="RHEA"/>
</dbReference>
<dbReference type="STRING" id="410332.SAMN04488550_3287"/>
<dbReference type="NCBIfam" id="NF004038">
    <property type="entry name" value="PRK05528.1"/>
    <property type="match status" value="1"/>
</dbReference>
<evidence type="ECO:0000256" key="3">
    <source>
        <dbReference type="ARBA" id="ARBA00023251"/>
    </source>
</evidence>
<keyword evidence="2 6" id="KW-0560">Oxidoreductase</keyword>
<dbReference type="eggNOG" id="COG0346">
    <property type="taxonomic scope" value="Bacteria"/>
</dbReference>
<dbReference type="SUPFAM" id="SSF54593">
    <property type="entry name" value="Glyoxalase/Bleomycin resistance protein/Dihydroxybiphenyl dioxygenase"/>
    <property type="match status" value="1"/>
</dbReference>
<dbReference type="InterPro" id="IPR050162">
    <property type="entry name" value="MsrA_MetSO_reductase"/>
</dbReference>
<dbReference type="GO" id="GO:0008113">
    <property type="term" value="F:peptide-methionine (S)-S-oxide reductase activity"/>
    <property type="evidence" value="ECO:0007669"/>
    <property type="project" value="UniProtKB-UniRule"/>
</dbReference>
<feature type="domain" description="VOC" evidence="8">
    <location>
        <begin position="169"/>
        <end position="286"/>
    </location>
</feature>